<keyword evidence="3" id="KW-1185">Reference proteome</keyword>
<dbReference type="PROSITE" id="PS51186">
    <property type="entry name" value="GNAT"/>
    <property type="match status" value="1"/>
</dbReference>
<keyword evidence="2" id="KW-0808">Transferase</keyword>
<dbReference type="InterPro" id="IPR016181">
    <property type="entry name" value="Acyl_CoA_acyltransferase"/>
</dbReference>
<protein>
    <submittedName>
        <fullName evidence="2">N-acetyltransferase</fullName>
    </submittedName>
</protein>
<dbReference type="PANTHER" id="PTHR43792:SF1">
    <property type="entry name" value="N-ACETYLTRANSFERASE DOMAIN-CONTAINING PROTEIN"/>
    <property type="match status" value="1"/>
</dbReference>
<sequence>MRIARCCAGDPLPAPTTPRWPPKCWPIGALRRRKSCFISRQPSLGKAAAAYLGLMLSLQLTPFTELRTPRLLLRELREADAPTLFIMRSDARFIRYLDRDPDASVDETLAIIRRIAQNTADNAGITWAIVRPDRPDELLGTVGLWRMMPEKHRAEIGYGLHSDHWGQGLMHEALAAVLDYGFQSLHLHSVEANVNPSNAASIRALEKQGFVREAHFREDYYFRGQFLDSVIYSLLTPLRPGSPA</sequence>
<dbReference type="CDD" id="cd04301">
    <property type="entry name" value="NAT_SF"/>
    <property type="match status" value="1"/>
</dbReference>
<evidence type="ECO:0000313" key="3">
    <source>
        <dbReference type="Proteomes" id="UP000294155"/>
    </source>
</evidence>
<reference evidence="2 3" key="1">
    <citation type="submission" date="2019-02" db="EMBL/GenBank/DDBJ databases">
        <title>Bacterial novel species isolated from soil.</title>
        <authorList>
            <person name="Jung H.-Y."/>
        </authorList>
    </citation>
    <scope>NUCLEOTIDE SEQUENCE [LARGE SCALE GENOMIC DNA]</scope>
    <source>
        <strain evidence="2 3">1-3-3-3</strain>
    </source>
</reference>
<name>A0A4Q5LA71_9BACT</name>
<dbReference type="SUPFAM" id="SSF55729">
    <property type="entry name" value="Acyl-CoA N-acyltransferases (Nat)"/>
    <property type="match status" value="1"/>
</dbReference>
<dbReference type="Proteomes" id="UP000294155">
    <property type="component" value="Unassembled WGS sequence"/>
</dbReference>
<dbReference type="PANTHER" id="PTHR43792">
    <property type="entry name" value="GNAT FAMILY, PUTATIVE (AFU_ORTHOLOGUE AFUA_3G00765)-RELATED-RELATED"/>
    <property type="match status" value="1"/>
</dbReference>
<dbReference type="Gene3D" id="3.40.630.30">
    <property type="match status" value="1"/>
</dbReference>
<dbReference type="InterPro" id="IPR051531">
    <property type="entry name" value="N-acetyltransferase"/>
</dbReference>
<evidence type="ECO:0000259" key="1">
    <source>
        <dbReference type="PROSITE" id="PS51186"/>
    </source>
</evidence>
<gene>
    <name evidence="2" type="ORF">EWM57_12705</name>
</gene>
<dbReference type="OrthoDB" id="9811523at2"/>
<accession>A0A4Q5LA71</accession>
<dbReference type="GO" id="GO:0016747">
    <property type="term" value="F:acyltransferase activity, transferring groups other than amino-acyl groups"/>
    <property type="evidence" value="ECO:0007669"/>
    <property type="project" value="InterPro"/>
</dbReference>
<comment type="caution">
    <text evidence="2">The sequence shown here is derived from an EMBL/GenBank/DDBJ whole genome shotgun (WGS) entry which is preliminary data.</text>
</comment>
<feature type="domain" description="N-acetyltransferase" evidence="1">
    <location>
        <begin position="71"/>
        <end position="237"/>
    </location>
</feature>
<evidence type="ECO:0000313" key="2">
    <source>
        <dbReference type="EMBL" id="RYU78784.1"/>
    </source>
</evidence>
<dbReference type="EMBL" id="SEWE01000025">
    <property type="protein sequence ID" value="RYU78784.1"/>
    <property type="molecule type" value="Genomic_DNA"/>
</dbReference>
<proteinExistence type="predicted"/>
<dbReference type="Pfam" id="PF13302">
    <property type="entry name" value="Acetyltransf_3"/>
    <property type="match status" value="1"/>
</dbReference>
<organism evidence="2 3">
    <name type="scientific">Hymenobacter persicinus</name>
    <dbReference type="NCBI Taxonomy" id="2025506"/>
    <lineage>
        <taxon>Bacteria</taxon>
        <taxon>Pseudomonadati</taxon>
        <taxon>Bacteroidota</taxon>
        <taxon>Cytophagia</taxon>
        <taxon>Cytophagales</taxon>
        <taxon>Hymenobacteraceae</taxon>
        <taxon>Hymenobacter</taxon>
    </lineage>
</organism>
<dbReference type="AlphaFoldDB" id="A0A4Q5LA71"/>
<dbReference type="InterPro" id="IPR000182">
    <property type="entry name" value="GNAT_dom"/>
</dbReference>